<comment type="similarity">
    <text evidence="2">Belongs to the polysaccharide deacetylase family.</text>
</comment>
<dbReference type="EMBL" id="CP016545">
    <property type="protein sequence ID" value="ANU07346.1"/>
    <property type="molecule type" value="Genomic_DNA"/>
</dbReference>
<dbReference type="PROSITE" id="PS51677">
    <property type="entry name" value="NODB"/>
    <property type="match status" value="1"/>
</dbReference>
<evidence type="ECO:0000256" key="4">
    <source>
        <dbReference type="ARBA" id="ARBA00022723"/>
    </source>
</evidence>
<dbReference type="InterPro" id="IPR050248">
    <property type="entry name" value="Polysacc_deacetylase_ArnD"/>
</dbReference>
<proteinExistence type="inferred from homology"/>
<dbReference type="GO" id="GO:0005975">
    <property type="term" value="P:carbohydrate metabolic process"/>
    <property type="evidence" value="ECO:0007669"/>
    <property type="project" value="InterPro"/>
</dbReference>
<evidence type="ECO:0000256" key="6">
    <source>
        <dbReference type="ARBA" id="ARBA00032976"/>
    </source>
</evidence>
<evidence type="ECO:0000256" key="5">
    <source>
        <dbReference type="ARBA" id="ARBA00022801"/>
    </source>
</evidence>
<evidence type="ECO:0000256" key="1">
    <source>
        <dbReference type="ARBA" id="ARBA00003236"/>
    </source>
</evidence>
<keyword evidence="7" id="KW-0472">Membrane</keyword>
<feature type="transmembrane region" description="Helical" evidence="7">
    <location>
        <begin position="20"/>
        <end position="42"/>
    </location>
</feature>
<dbReference type="GO" id="GO:0016020">
    <property type="term" value="C:membrane"/>
    <property type="evidence" value="ECO:0007669"/>
    <property type="project" value="TreeGrafter"/>
</dbReference>
<dbReference type="SUPFAM" id="SSF88713">
    <property type="entry name" value="Glycoside hydrolase/deacetylase"/>
    <property type="match status" value="1"/>
</dbReference>
<dbReference type="STRING" id="645517.A6F65_01037"/>
<keyword evidence="4" id="KW-0479">Metal-binding</keyword>
<evidence type="ECO:0000259" key="8">
    <source>
        <dbReference type="PROSITE" id="PS51677"/>
    </source>
</evidence>
<keyword evidence="10" id="KW-1185">Reference proteome</keyword>
<dbReference type="KEGG" id="anh:A6F65_01037"/>
<dbReference type="PANTHER" id="PTHR10587:SF133">
    <property type="entry name" value="CHITIN DEACETYLASE 1-RELATED"/>
    <property type="match status" value="1"/>
</dbReference>
<accession>A0A1C7D789</accession>
<evidence type="ECO:0000256" key="7">
    <source>
        <dbReference type="SAM" id="Phobius"/>
    </source>
</evidence>
<dbReference type="RefSeq" id="WP_237164890.1">
    <property type="nucleotide sequence ID" value="NZ_CP016545.1"/>
</dbReference>
<feature type="domain" description="NodB homology" evidence="8">
    <location>
        <begin position="52"/>
        <end position="276"/>
    </location>
</feature>
<sequence>MSGQGFLHSAGVGCGRGVRALALTVLGALWLAACSVAAPIAASGAEEGARAKRIALSFDDIPRHGGALMSREERVQLIIATLADRKVKQAVFFLTPGNLERMPEGEGHIARYVAAGHVIANHTWSHPHLSEMEAPDYLADIDRAEDWLRGRPGYRPWFRYPFLDEGRRETARRDAVFAGLAERGLSHGYVTVDASDWFWDQQMSRTMKAGEPFDALALRDLFVESHVGAANFYDGLARRTLGRSPAHVMLLHEADLTAMHLGALIDALRADGWTIISADEAYADPIAGLVPRVPSAQGTLVELLAWERGMPAPRWYDRNDTKVAQRLYDERVLGRTRTEPETQ</sequence>
<evidence type="ECO:0000256" key="2">
    <source>
        <dbReference type="ARBA" id="ARBA00010973"/>
    </source>
</evidence>
<organism evidence="9 10">
    <name type="scientific">Paraurantiacibacter namhicola</name>
    <dbReference type="NCBI Taxonomy" id="645517"/>
    <lineage>
        <taxon>Bacteria</taxon>
        <taxon>Pseudomonadati</taxon>
        <taxon>Pseudomonadota</taxon>
        <taxon>Alphaproteobacteria</taxon>
        <taxon>Sphingomonadales</taxon>
        <taxon>Erythrobacteraceae</taxon>
        <taxon>Paraurantiacibacter</taxon>
    </lineage>
</organism>
<dbReference type="Proteomes" id="UP000092698">
    <property type="component" value="Chromosome"/>
</dbReference>
<comment type="function">
    <text evidence="1">Is involved in generating a small heat-stable compound (Nod), an acylated oligomer of N-acetylglucosamine, that stimulates mitosis in various plant protoplasts.</text>
</comment>
<protein>
    <recommendedName>
        <fullName evidence="3">Chitooligosaccharide deacetylase</fullName>
    </recommendedName>
    <alternativeName>
        <fullName evidence="6">Nodulation protein B</fullName>
    </alternativeName>
</protein>
<name>A0A1C7D789_9SPHN</name>
<gene>
    <name evidence="9" type="primary">pdaC</name>
    <name evidence="9" type="ORF">A6F65_01037</name>
</gene>
<keyword evidence="7" id="KW-0812">Transmembrane</keyword>
<reference evidence="9 10" key="1">
    <citation type="submission" date="2016-07" db="EMBL/GenBank/DDBJ databases">
        <title>Complete genome sequence of Altererythrobacter namhicola JCM 16345T, containing esterase-encoding genes.</title>
        <authorList>
            <person name="Cheng H."/>
            <person name="Wu Y.-H."/>
            <person name="Jian S.-L."/>
            <person name="Huo Y.-Y."/>
            <person name="Wang C.-S."/>
            <person name="Xu X.-W."/>
        </authorList>
    </citation>
    <scope>NUCLEOTIDE SEQUENCE [LARGE SCALE GENOMIC DNA]</scope>
    <source>
        <strain evidence="9 10">JCM 16345</strain>
    </source>
</reference>
<dbReference type="PANTHER" id="PTHR10587">
    <property type="entry name" value="GLYCOSYL TRANSFERASE-RELATED"/>
    <property type="match status" value="1"/>
</dbReference>
<dbReference type="InterPro" id="IPR002509">
    <property type="entry name" value="NODB_dom"/>
</dbReference>
<dbReference type="Gene3D" id="3.20.20.370">
    <property type="entry name" value="Glycoside hydrolase/deacetylase"/>
    <property type="match status" value="1"/>
</dbReference>
<keyword evidence="7" id="KW-1133">Transmembrane helix</keyword>
<evidence type="ECO:0000313" key="10">
    <source>
        <dbReference type="Proteomes" id="UP000092698"/>
    </source>
</evidence>
<dbReference type="InterPro" id="IPR011330">
    <property type="entry name" value="Glyco_hydro/deAcase_b/a-brl"/>
</dbReference>
<dbReference type="PATRIC" id="fig|645517.4.peg.1032"/>
<dbReference type="GO" id="GO:0016810">
    <property type="term" value="F:hydrolase activity, acting on carbon-nitrogen (but not peptide) bonds"/>
    <property type="evidence" value="ECO:0007669"/>
    <property type="project" value="InterPro"/>
</dbReference>
<dbReference type="GO" id="GO:0046872">
    <property type="term" value="F:metal ion binding"/>
    <property type="evidence" value="ECO:0007669"/>
    <property type="project" value="UniProtKB-KW"/>
</dbReference>
<dbReference type="AlphaFoldDB" id="A0A1C7D789"/>
<dbReference type="Pfam" id="PF01522">
    <property type="entry name" value="Polysacc_deac_1"/>
    <property type="match status" value="1"/>
</dbReference>
<evidence type="ECO:0000313" key="9">
    <source>
        <dbReference type="EMBL" id="ANU07346.1"/>
    </source>
</evidence>
<evidence type="ECO:0000256" key="3">
    <source>
        <dbReference type="ARBA" id="ARBA00020071"/>
    </source>
</evidence>
<keyword evidence="5 9" id="KW-0378">Hydrolase</keyword>